<dbReference type="AlphaFoldDB" id="A0A917A3V6"/>
<dbReference type="NCBIfam" id="TIGR01145">
    <property type="entry name" value="ATP_synt_delta"/>
    <property type="match status" value="1"/>
</dbReference>
<keyword evidence="3 8" id="KW-1003">Cell membrane</keyword>
<dbReference type="NCBIfam" id="NF004401">
    <property type="entry name" value="PRK05758.2-1"/>
    <property type="match status" value="1"/>
</dbReference>
<keyword evidence="5 8" id="KW-0406">Ion transport</keyword>
<comment type="similarity">
    <text evidence="8">Belongs to the ATPase delta chain family.</text>
</comment>
<dbReference type="SUPFAM" id="SSF47928">
    <property type="entry name" value="N-terminal domain of the delta subunit of the F1F0-ATP synthase"/>
    <property type="match status" value="1"/>
</dbReference>
<evidence type="ECO:0000313" key="10">
    <source>
        <dbReference type="Proteomes" id="UP000660801"/>
    </source>
</evidence>
<evidence type="ECO:0000256" key="5">
    <source>
        <dbReference type="ARBA" id="ARBA00023065"/>
    </source>
</evidence>
<keyword evidence="6 8" id="KW-0472">Membrane</keyword>
<reference evidence="9" key="1">
    <citation type="journal article" date="2014" name="Int. J. Syst. Evol. Microbiol.">
        <title>Complete genome sequence of Corynebacterium casei LMG S-19264T (=DSM 44701T), isolated from a smear-ripened cheese.</title>
        <authorList>
            <consortium name="US DOE Joint Genome Institute (JGI-PGF)"/>
            <person name="Walter F."/>
            <person name="Albersmeier A."/>
            <person name="Kalinowski J."/>
            <person name="Ruckert C."/>
        </authorList>
    </citation>
    <scope>NUCLEOTIDE SEQUENCE</scope>
    <source>
        <strain evidence="9">CGMCC 1.15533</strain>
    </source>
</reference>
<dbReference type="EMBL" id="BMJN01000003">
    <property type="protein sequence ID" value="GGE25555.1"/>
    <property type="molecule type" value="Genomic_DNA"/>
</dbReference>
<keyword evidence="8" id="KW-0139">CF(1)</keyword>
<evidence type="ECO:0000256" key="2">
    <source>
        <dbReference type="ARBA" id="ARBA00022448"/>
    </source>
</evidence>
<dbReference type="GO" id="GO:0046933">
    <property type="term" value="F:proton-transporting ATP synthase activity, rotational mechanism"/>
    <property type="evidence" value="ECO:0007669"/>
    <property type="project" value="UniProtKB-UniRule"/>
</dbReference>
<organism evidence="9 10">
    <name type="scientific">Streptococcus himalayensis</name>
    <dbReference type="NCBI Taxonomy" id="1888195"/>
    <lineage>
        <taxon>Bacteria</taxon>
        <taxon>Bacillati</taxon>
        <taxon>Bacillota</taxon>
        <taxon>Bacilli</taxon>
        <taxon>Lactobacillales</taxon>
        <taxon>Streptococcaceae</taxon>
        <taxon>Streptococcus</taxon>
    </lineage>
</organism>
<dbReference type="InterPro" id="IPR026015">
    <property type="entry name" value="ATP_synth_OSCP/delta_N_sf"/>
</dbReference>
<sequence length="178" mass="20486">MDKKRYGVVATYTAPFVQVVMEKGQQQEVFEKLYEIRAIFEETHLAGFLSHIGVDGAEKEKALRLFQGTNLSLLDHFIEVILQNHRESYFYDMVVDSLGRLEKITNEFDVVIKSVSPLSSEQKARLRPLIEKKFNLKVRAFQEELDHELIGGFVVTANNKTIDASIKRQLQAVKEKLK</sequence>
<dbReference type="Proteomes" id="UP000660801">
    <property type="component" value="Unassembled WGS sequence"/>
</dbReference>
<evidence type="ECO:0000313" key="9">
    <source>
        <dbReference type="EMBL" id="GGE25555.1"/>
    </source>
</evidence>
<dbReference type="OrthoDB" id="9802471at2"/>
<accession>A0A917A3V6</accession>
<dbReference type="InterPro" id="IPR000711">
    <property type="entry name" value="ATPase_OSCP/dsu"/>
</dbReference>
<evidence type="ECO:0000256" key="6">
    <source>
        <dbReference type="ARBA" id="ARBA00023136"/>
    </source>
</evidence>
<dbReference type="Pfam" id="PF00213">
    <property type="entry name" value="OSCP"/>
    <property type="match status" value="1"/>
</dbReference>
<evidence type="ECO:0000256" key="1">
    <source>
        <dbReference type="ARBA" id="ARBA00004370"/>
    </source>
</evidence>
<dbReference type="PANTHER" id="PTHR11910">
    <property type="entry name" value="ATP SYNTHASE DELTA CHAIN"/>
    <property type="match status" value="1"/>
</dbReference>
<dbReference type="RefSeq" id="WP_068991616.1">
    <property type="nucleotide sequence ID" value="NZ_BMJN01000003.1"/>
</dbReference>
<keyword evidence="10" id="KW-1185">Reference proteome</keyword>
<dbReference type="PRINTS" id="PR00125">
    <property type="entry name" value="ATPASEDELTA"/>
</dbReference>
<evidence type="ECO:0000256" key="7">
    <source>
        <dbReference type="ARBA" id="ARBA00023310"/>
    </source>
</evidence>
<evidence type="ECO:0000256" key="4">
    <source>
        <dbReference type="ARBA" id="ARBA00022781"/>
    </source>
</evidence>
<dbReference type="Gene3D" id="1.10.520.20">
    <property type="entry name" value="N-terminal domain of the delta subunit of the F1F0-ATP synthase"/>
    <property type="match status" value="1"/>
</dbReference>
<evidence type="ECO:0000256" key="8">
    <source>
        <dbReference type="HAMAP-Rule" id="MF_01416"/>
    </source>
</evidence>
<keyword evidence="2 8" id="KW-0813">Transport</keyword>
<proteinExistence type="inferred from homology"/>
<name>A0A917A3V6_9STRE</name>
<comment type="caution">
    <text evidence="9">The sequence shown here is derived from an EMBL/GenBank/DDBJ whole genome shotgun (WGS) entry which is preliminary data.</text>
</comment>
<evidence type="ECO:0000256" key="3">
    <source>
        <dbReference type="ARBA" id="ARBA00022475"/>
    </source>
</evidence>
<keyword evidence="7 8" id="KW-0066">ATP synthesis</keyword>
<dbReference type="GO" id="GO:0045259">
    <property type="term" value="C:proton-transporting ATP synthase complex"/>
    <property type="evidence" value="ECO:0007669"/>
    <property type="project" value="UniProtKB-KW"/>
</dbReference>
<dbReference type="GO" id="GO:0005886">
    <property type="term" value="C:plasma membrane"/>
    <property type="evidence" value="ECO:0007669"/>
    <property type="project" value="UniProtKB-SubCell"/>
</dbReference>
<comment type="subcellular location">
    <subcellularLocation>
        <location evidence="8">Cell membrane</location>
        <topology evidence="8">Peripheral membrane protein</topology>
    </subcellularLocation>
    <subcellularLocation>
        <location evidence="1">Membrane</location>
    </subcellularLocation>
</comment>
<comment type="function">
    <text evidence="8">This protein is part of the stalk that links CF(0) to CF(1). It either transmits conformational changes from CF(0) to CF(1) or is implicated in proton conduction.</text>
</comment>
<dbReference type="HAMAP" id="MF_01416">
    <property type="entry name" value="ATP_synth_delta_bact"/>
    <property type="match status" value="1"/>
</dbReference>
<protein>
    <recommendedName>
        <fullName evidence="8">ATP synthase subunit delta</fullName>
    </recommendedName>
    <alternativeName>
        <fullName evidence="8">ATP synthase F(1) sector subunit delta</fullName>
    </alternativeName>
    <alternativeName>
        <fullName evidence="8">F-type ATPase subunit delta</fullName>
        <shortName evidence="8">F-ATPase subunit delta</shortName>
    </alternativeName>
</protein>
<reference evidence="9" key="2">
    <citation type="submission" date="2020-09" db="EMBL/GenBank/DDBJ databases">
        <authorList>
            <person name="Sun Q."/>
            <person name="Zhou Y."/>
        </authorList>
    </citation>
    <scope>NUCLEOTIDE SEQUENCE</scope>
    <source>
        <strain evidence="9">CGMCC 1.15533</strain>
    </source>
</reference>
<comment type="function">
    <text evidence="8">F(1)F(0) ATP synthase produces ATP from ADP in the presence of a proton or sodium gradient. F-type ATPases consist of two structural domains, F(1) containing the extramembraneous catalytic core and F(0) containing the membrane proton channel, linked together by a central stalk and a peripheral stalk. During catalysis, ATP synthesis in the catalytic domain of F(1) is coupled via a rotary mechanism of the central stalk subunits to proton translocation.</text>
</comment>
<gene>
    <name evidence="8 9" type="primary">atpH</name>
    <name evidence="9" type="ORF">GCM10011510_03290</name>
</gene>
<keyword evidence="4 8" id="KW-0375">Hydrogen ion transport</keyword>